<evidence type="ECO:0000256" key="1">
    <source>
        <dbReference type="ARBA" id="ARBA00001917"/>
    </source>
</evidence>
<keyword evidence="2" id="KW-0560">Oxidoreductase</keyword>
<dbReference type="Gene3D" id="3.20.20.70">
    <property type="entry name" value="Aldolase class I"/>
    <property type="match status" value="1"/>
</dbReference>
<dbReference type="PROSITE" id="PS51349">
    <property type="entry name" value="FMN_HYDROXY_ACID_DH_2"/>
    <property type="match status" value="1"/>
</dbReference>
<dbReference type="SUPFAM" id="SSF51395">
    <property type="entry name" value="FMN-linked oxidoreductases"/>
    <property type="match status" value="1"/>
</dbReference>
<dbReference type="Pfam" id="PF01070">
    <property type="entry name" value="FMN_dh"/>
    <property type="match status" value="1"/>
</dbReference>
<evidence type="ECO:0000259" key="4">
    <source>
        <dbReference type="PROSITE" id="PS51349"/>
    </source>
</evidence>
<feature type="compositionally biased region" description="Low complexity" evidence="3">
    <location>
        <begin position="16"/>
        <end position="25"/>
    </location>
</feature>
<evidence type="ECO:0000256" key="3">
    <source>
        <dbReference type="SAM" id="MobiDB-lite"/>
    </source>
</evidence>
<dbReference type="InterPro" id="IPR008259">
    <property type="entry name" value="FMN_hydac_DH_AS"/>
</dbReference>
<comment type="cofactor">
    <cofactor evidence="1">
        <name>FMN</name>
        <dbReference type="ChEBI" id="CHEBI:58210"/>
    </cofactor>
</comment>
<dbReference type="InterPro" id="IPR013785">
    <property type="entry name" value="Aldolase_TIM"/>
</dbReference>
<evidence type="ECO:0000313" key="6">
    <source>
        <dbReference type="Proteomes" id="UP001301958"/>
    </source>
</evidence>
<gene>
    <name evidence="5" type="ORF">QBC38DRAFT_463433</name>
</gene>
<evidence type="ECO:0000256" key="2">
    <source>
        <dbReference type="ARBA" id="ARBA00023002"/>
    </source>
</evidence>
<proteinExistence type="predicted"/>
<reference evidence="5" key="2">
    <citation type="submission" date="2023-05" db="EMBL/GenBank/DDBJ databases">
        <authorList>
            <consortium name="Lawrence Berkeley National Laboratory"/>
            <person name="Steindorff A."/>
            <person name="Hensen N."/>
            <person name="Bonometti L."/>
            <person name="Westerberg I."/>
            <person name="Brannstrom I.O."/>
            <person name="Guillou S."/>
            <person name="Cros-Aarteil S."/>
            <person name="Calhoun S."/>
            <person name="Haridas S."/>
            <person name="Kuo A."/>
            <person name="Mondo S."/>
            <person name="Pangilinan J."/>
            <person name="Riley R."/>
            <person name="Labutti K."/>
            <person name="Andreopoulos B."/>
            <person name="Lipzen A."/>
            <person name="Chen C."/>
            <person name="Yanf M."/>
            <person name="Daum C."/>
            <person name="Ng V."/>
            <person name="Clum A."/>
            <person name="Ohm R."/>
            <person name="Martin F."/>
            <person name="Silar P."/>
            <person name="Natvig D."/>
            <person name="Lalanne C."/>
            <person name="Gautier V."/>
            <person name="Ament-Velasquez S.L."/>
            <person name="Kruys A."/>
            <person name="Hutchinson M.I."/>
            <person name="Powell A.J."/>
            <person name="Barry K."/>
            <person name="Miller A.N."/>
            <person name="Grigoriev I.V."/>
            <person name="Debuchy R."/>
            <person name="Gladieux P."/>
            <person name="Thoren M.H."/>
            <person name="Johannesson H."/>
        </authorList>
    </citation>
    <scope>NUCLEOTIDE SEQUENCE</scope>
    <source>
        <strain evidence="5">CBS 990.96</strain>
    </source>
</reference>
<dbReference type="InterPro" id="IPR000262">
    <property type="entry name" value="FMN-dep_DH"/>
</dbReference>
<dbReference type="EMBL" id="MU865288">
    <property type="protein sequence ID" value="KAK4232211.1"/>
    <property type="molecule type" value="Genomic_DNA"/>
</dbReference>
<dbReference type="GO" id="GO:0016491">
    <property type="term" value="F:oxidoreductase activity"/>
    <property type="evidence" value="ECO:0007669"/>
    <property type="project" value="UniProtKB-KW"/>
</dbReference>
<sequence>MASSPAPSDHHTQLLPSTPRTTRSSRSNKHEAPPPYQQREVLPDISSQRAPYGQYQLNLYTESLLTGQKPVVTCDPNKLEEQAKAVMEHKGFEYVLGGAGEQSTVTANRKAFSQWRLVPRMLKGHVGRRDMSVKLFGRTYDSPILMAPIGVQKAYHASGENATASACADLGVPFIYSTASSTTLEEIVSEVFAPPRPSTPPTPAPPQSPASAAQPIPIPLPPREKHLWFQLYWPLDDDITASLLSRARVAGCEVLVVTLDTPSLSWRPLDLDNGFLPFAVGEGNALGFSDPVVQKRFADRFTFGGDEPPTIEDNTVAASRFWAGEVFSGYAHKWEDLGTLRRLWGEERPIVLKGILSVEDAKMAVEYGVNGIIVSNHGGRQLDGAVPALEVLPEIVDSVGEKITVMFDSGIRTGADVLKALALGAKAVLVGRPVIYGLGIAGYEGARHVLAGLLADVDQSMGLVGVRDVAGLNRSLLRRINYG</sequence>
<name>A0AAN7BZE3_9PEZI</name>
<dbReference type="PROSITE" id="PS00557">
    <property type="entry name" value="FMN_HYDROXY_ACID_DH_1"/>
    <property type="match status" value="1"/>
</dbReference>
<feature type="domain" description="FMN hydroxy acid dehydrogenase" evidence="4">
    <location>
        <begin position="68"/>
        <end position="482"/>
    </location>
</feature>
<feature type="region of interest" description="Disordered" evidence="3">
    <location>
        <begin position="192"/>
        <end position="217"/>
    </location>
</feature>
<dbReference type="PANTHER" id="PTHR10578:SF86">
    <property type="entry name" value="DEPENDENT DEHYDROGENASE, PUTATIVE (AFU_ORTHOLOGUE AFUA_6G02720)-RELATED"/>
    <property type="match status" value="1"/>
</dbReference>
<dbReference type="Proteomes" id="UP001301958">
    <property type="component" value="Unassembled WGS sequence"/>
</dbReference>
<accession>A0AAN7BZE3</accession>
<comment type="caution">
    <text evidence="5">The sequence shown here is derived from an EMBL/GenBank/DDBJ whole genome shotgun (WGS) entry which is preliminary data.</text>
</comment>
<organism evidence="5 6">
    <name type="scientific">Podospora fimiseda</name>
    <dbReference type="NCBI Taxonomy" id="252190"/>
    <lineage>
        <taxon>Eukaryota</taxon>
        <taxon>Fungi</taxon>
        <taxon>Dikarya</taxon>
        <taxon>Ascomycota</taxon>
        <taxon>Pezizomycotina</taxon>
        <taxon>Sordariomycetes</taxon>
        <taxon>Sordariomycetidae</taxon>
        <taxon>Sordariales</taxon>
        <taxon>Podosporaceae</taxon>
        <taxon>Podospora</taxon>
    </lineage>
</organism>
<feature type="compositionally biased region" description="Pro residues" evidence="3">
    <location>
        <begin position="194"/>
        <end position="208"/>
    </location>
</feature>
<reference evidence="5" key="1">
    <citation type="journal article" date="2023" name="Mol. Phylogenet. Evol.">
        <title>Genome-scale phylogeny and comparative genomics of the fungal order Sordariales.</title>
        <authorList>
            <person name="Hensen N."/>
            <person name="Bonometti L."/>
            <person name="Westerberg I."/>
            <person name="Brannstrom I.O."/>
            <person name="Guillou S."/>
            <person name="Cros-Aarteil S."/>
            <person name="Calhoun S."/>
            <person name="Haridas S."/>
            <person name="Kuo A."/>
            <person name="Mondo S."/>
            <person name="Pangilinan J."/>
            <person name="Riley R."/>
            <person name="LaButti K."/>
            <person name="Andreopoulos B."/>
            <person name="Lipzen A."/>
            <person name="Chen C."/>
            <person name="Yan M."/>
            <person name="Daum C."/>
            <person name="Ng V."/>
            <person name="Clum A."/>
            <person name="Steindorff A."/>
            <person name="Ohm R.A."/>
            <person name="Martin F."/>
            <person name="Silar P."/>
            <person name="Natvig D.O."/>
            <person name="Lalanne C."/>
            <person name="Gautier V."/>
            <person name="Ament-Velasquez S.L."/>
            <person name="Kruys A."/>
            <person name="Hutchinson M.I."/>
            <person name="Powell A.J."/>
            <person name="Barry K."/>
            <person name="Miller A.N."/>
            <person name="Grigoriev I.V."/>
            <person name="Debuchy R."/>
            <person name="Gladieux P."/>
            <person name="Hiltunen Thoren M."/>
            <person name="Johannesson H."/>
        </authorList>
    </citation>
    <scope>NUCLEOTIDE SEQUENCE</scope>
    <source>
        <strain evidence="5">CBS 990.96</strain>
    </source>
</reference>
<dbReference type="InterPro" id="IPR037396">
    <property type="entry name" value="FMN_HAD"/>
</dbReference>
<protein>
    <recommendedName>
        <fullName evidence="4">FMN hydroxy acid dehydrogenase domain-containing protein</fullName>
    </recommendedName>
</protein>
<dbReference type="PANTHER" id="PTHR10578">
    <property type="entry name" value="S -2-HYDROXY-ACID OXIDASE-RELATED"/>
    <property type="match status" value="1"/>
</dbReference>
<feature type="region of interest" description="Disordered" evidence="3">
    <location>
        <begin position="1"/>
        <end position="42"/>
    </location>
</feature>
<keyword evidence="6" id="KW-1185">Reference proteome</keyword>
<evidence type="ECO:0000313" key="5">
    <source>
        <dbReference type="EMBL" id="KAK4232211.1"/>
    </source>
</evidence>
<dbReference type="AlphaFoldDB" id="A0AAN7BZE3"/>